<dbReference type="SUPFAM" id="SSF55486">
    <property type="entry name" value="Metalloproteases ('zincins'), catalytic domain"/>
    <property type="match status" value="1"/>
</dbReference>
<dbReference type="GO" id="GO:0070006">
    <property type="term" value="F:metalloaminopeptidase activity"/>
    <property type="evidence" value="ECO:0007669"/>
    <property type="project" value="TreeGrafter"/>
</dbReference>
<evidence type="ECO:0000313" key="2">
    <source>
        <dbReference type="EMBL" id="TPP56666.1"/>
    </source>
</evidence>
<dbReference type="GO" id="GO:0006508">
    <property type="term" value="P:proteolysis"/>
    <property type="evidence" value="ECO:0007669"/>
    <property type="project" value="TreeGrafter"/>
</dbReference>
<evidence type="ECO:0000313" key="3">
    <source>
        <dbReference type="Proteomes" id="UP000316759"/>
    </source>
</evidence>
<sequence length="252" mass="28396">MDIWTHFTYGELACALRLDALTNSHPIEVEVSSPDEIDEIFDTISYCKGSSLIHMIHAFLGDKAFRAGLCTYLAKHAYGNATTEDLWTALGTASGIDVASIMRPWTQQAGFPVVTVQPLSIQDGRLLVQLKQEQYRLPTMNTVCESDLICTILFLLLLSDPTLLVAMRFVNRVSVMPPLNHSSGLFRLYFPAGPRTTETTLCTNTSFIRLRKLFTFHLHGLPPVWTIVLWKSTQMRPGSIMYDIRRIKCRGL</sequence>
<reference evidence="2 3" key="1">
    <citation type="submission" date="2019-04" db="EMBL/GenBank/DDBJ databases">
        <title>Annotation for the trematode Fasciola gigantica.</title>
        <authorList>
            <person name="Choi Y.-J."/>
        </authorList>
    </citation>
    <scope>NUCLEOTIDE SEQUENCE [LARGE SCALE GENOMIC DNA]</scope>
    <source>
        <strain evidence="2">Uganda_cow_1</strain>
    </source>
</reference>
<dbReference type="GO" id="GO:0005737">
    <property type="term" value="C:cytoplasm"/>
    <property type="evidence" value="ECO:0007669"/>
    <property type="project" value="TreeGrafter"/>
</dbReference>
<dbReference type="Gene3D" id="1.10.390.10">
    <property type="entry name" value="Neutral Protease Domain 2"/>
    <property type="match status" value="1"/>
</dbReference>
<dbReference type="PANTHER" id="PTHR11533">
    <property type="entry name" value="PROTEASE M1 ZINC METALLOPROTEASE"/>
    <property type="match status" value="1"/>
</dbReference>
<proteinExistence type="predicted"/>
<dbReference type="Proteomes" id="UP000316759">
    <property type="component" value="Unassembled WGS sequence"/>
</dbReference>
<name>A0A504Y7V0_FASGI</name>
<accession>A0A504Y7V0</accession>
<dbReference type="GO" id="GO:0005615">
    <property type="term" value="C:extracellular space"/>
    <property type="evidence" value="ECO:0007669"/>
    <property type="project" value="TreeGrafter"/>
</dbReference>
<dbReference type="PANTHER" id="PTHR11533:SF174">
    <property type="entry name" value="PUROMYCIN-SENSITIVE AMINOPEPTIDASE-RELATED"/>
    <property type="match status" value="1"/>
</dbReference>
<protein>
    <submittedName>
        <fullName evidence="2">Puromycin-sensitive aminopeptidase</fullName>
    </submittedName>
</protein>
<dbReference type="EMBL" id="SUNJ01014220">
    <property type="protein sequence ID" value="TPP56666.1"/>
    <property type="molecule type" value="Genomic_DNA"/>
</dbReference>
<keyword evidence="2" id="KW-0378">Hydrolase</keyword>
<keyword evidence="2" id="KW-0645">Protease</keyword>
<feature type="domain" description="Peptidase M1 membrane alanine aminopeptidase" evidence="1">
    <location>
        <begin position="2"/>
        <end position="105"/>
    </location>
</feature>
<keyword evidence="2" id="KW-0031">Aminopeptidase</keyword>
<keyword evidence="3" id="KW-1185">Reference proteome</keyword>
<gene>
    <name evidence="2" type="ORF">FGIG_11864</name>
</gene>
<dbReference type="InterPro" id="IPR050344">
    <property type="entry name" value="Peptidase_M1_aminopeptidases"/>
</dbReference>
<dbReference type="InterPro" id="IPR027268">
    <property type="entry name" value="Peptidase_M4/M1_CTD_sf"/>
</dbReference>
<dbReference type="AlphaFoldDB" id="A0A504Y7V0"/>
<dbReference type="Pfam" id="PF01433">
    <property type="entry name" value="Peptidase_M1"/>
    <property type="match status" value="1"/>
</dbReference>
<dbReference type="STRING" id="46835.A0A504Y7V0"/>
<dbReference type="GO" id="GO:0043171">
    <property type="term" value="P:peptide catabolic process"/>
    <property type="evidence" value="ECO:0007669"/>
    <property type="project" value="TreeGrafter"/>
</dbReference>
<organism evidence="2 3">
    <name type="scientific">Fasciola gigantica</name>
    <name type="common">Giant liver fluke</name>
    <dbReference type="NCBI Taxonomy" id="46835"/>
    <lineage>
        <taxon>Eukaryota</taxon>
        <taxon>Metazoa</taxon>
        <taxon>Spiralia</taxon>
        <taxon>Lophotrochozoa</taxon>
        <taxon>Platyhelminthes</taxon>
        <taxon>Trematoda</taxon>
        <taxon>Digenea</taxon>
        <taxon>Plagiorchiida</taxon>
        <taxon>Echinostomata</taxon>
        <taxon>Echinostomatoidea</taxon>
        <taxon>Fasciolidae</taxon>
        <taxon>Fasciola</taxon>
    </lineage>
</organism>
<dbReference type="OrthoDB" id="275509at2759"/>
<dbReference type="InterPro" id="IPR014782">
    <property type="entry name" value="Peptidase_M1_dom"/>
</dbReference>
<evidence type="ECO:0000259" key="1">
    <source>
        <dbReference type="Pfam" id="PF01433"/>
    </source>
</evidence>
<dbReference type="GO" id="GO:0008270">
    <property type="term" value="F:zinc ion binding"/>
    <property type="evidence" value="ECO:0007669"/>
    <property type="project" value="InterPro"/>
</dbReference>
<dbReference type="GO" id="GO:0042277">
    <property type="term" value="F:peptide binding"/>
    <property type="evidence" value="ECO:0007669"/>
    <property type="project" value="TreeGrafter"/>
</dbReference>
<comment type="caution">
    <text evidence="2">The sequence shown here is derived from an EMBL/GenBank/DDBJ whole genome shotgun (WGS) entry which is preliminary data.</text>
</comment>
<dbReference type="GO" id="GO:0016020">
    <property type="term" value="C:membrane"/>
    <property type="evidence" value="ECO:0007669"/>
    <property type="project" value="TreeGrafter"/>
</dbReference>